<protein>
    <submittedName>
        <fullName evidence="1">Uncharacterized protein</fullName>
    </submittedName>
</protein>
<dbReference type="AlphaFoldDB" id="A0AAU9S6F4"/>
<dbReference type="EMBL" id="OU466860">
    <property type="protein sequence ID" value="CAH2060742.1"/>
    <property type="molecule type" value="Genomic_DNA"/>
</dbReference>
<gene>
    <name evidence="1" type="ORF">TAV2_LOCUS13188</name>
</gene>
<evidence type="ECO:0000313" key="1">
    <source>
        <dbReference type="EMBL" id="CAH2060742.1"/>
    </source>
</evidence>
<name>A0AAU9S6F4_THLAR</name>
<sequence>MSISSSTHFRSSICPSPISATLERRLGAEHSCKQINNKRSSSNFFVFKATKVAYDVPIRLALSLKNITSFLTKSPPCLVIEDVFSLINLQHYFFVVQP</sequence>
<organism evidence="1 2">
    <name type="scientific">Thlaspi arvense</name>
    <name type="common">Field penny-cress</name>
    <dbReference type="NCBI Taxonomy" id="13288"/>
    <lineage>
        <taxon>Eukaryota</taxon>
        <taxon>Viridiplantae</taxon>
        <taxon>Streptophyta</taxon>
        <taxon>Embryophyta</taxon>
        <taxon>Tracheophyta</taxon>
        <taxon>Spermatophyta</taxon>
        <taxon>Magnoliopsida</taxon>
        <taxon>eudicotyledons</taxon>
        <taxon>Gunneridae</taxon>
        <taxon>Pentapetalae</taxon>
        <taxon>rosids</taxon>
        <taxon>malvids</taxon>
        <taxon>Brassicales</taxon>
        <taxon>Brassicaceae</taxon>
        <taxon>Thlaspideae</taxon>
        <taxon>Thlaspi</taxon>
    </lineage>
</organism>
<reference evidence="1 2" key="1">
    <citation type="submission" date="2022-03" db="EMBL/GenBank/DDBJ databases">
        <authorList>
            <person name="Nunn A."/>
            <person name="Chopra R."/>
            <person name="Nunn A."/>
            <person name="Contreras Garrido A."/>
        </authorList>
    </citation>
    <scope>NUCLEOTIDE SEQUENCE [LARGE SCALE GENOMIC DNA]</scope>
</reference>
<dbReference type="Proteomes" id="UP000836841">
    <property type="component" value="Chromosome 4"/>
</dbReference>
<keyword evidence="2" id="KW-1185">Reference proteome</keyword>
<accession>A0AAU9S6F4</accession>
<proteinExistence type="predicted"/>
<evidence type="ECO:0000313" key="2">
    <source>
        <dbReference type="Proteomes" id="UP000836841"/>
    </source>
</evidence>